<name>A0ABV8YGW7_9ACTN</name>
<dbReference type="Proteomes" id="UP001596012">
    <property type="component" value="Unassembled WGS sequence"/>
</dbReference>
<evidence type="ECO:0000313" key="2">
    <source>
        <dbReference type="Proteomes" id="UP001596012"/>
    </source>
</evidence>
<dbReference type="EMBL" id="JBHSFG010000016">
    <property type="protein sequence ID" value="MFC4464547.1"/>
    <property type="molecule type" value="Genomic_DNA"/>
</dbReference>
<sequence length="124" mass="13032">MTVFSCIACQQRISPDLREVPMPPPVTEEAPGHRFLPPLMPRGSYAVSPHTGVFILNPDDVSGVTRHPDRGRLNGCCGLDGLDGPNLVCGACGAEVATQQSDCWSQQLIALIPDALAITVAPAG</sequence>
<reference evidence="2" key="1">
    <citation type="journal article" date="2019" name="Int. J. Syst. Evol. Microbiol.">
        <title>The Global Catalogue of Microorganisms (GCM) 10K type strain sequencing project: providing services to taxonomists for standard genome sequencing and annotation.</title>
        <authorList>
            <consortium name="The Broad Institute Genomics Platform"/>
            <consortium name="The Broad Institute Genome Sequencing Center for Infectious Disease"/>
            <person name="Wu L."/>
            <person name="Ma J."/>
        </authorList>
    </citation>
    <scope>NUCLEOTIDE SEQUENCE [LARGE SCALE GENOMIC DNA]</scope>
    <source>
        <strain evidence="2">DT43</strain>
    </source>
</reference>
<keyword evidence="2" id="KW-1185">Reference proteome</keyword>
<comment type="caution">
    <text evidence="1">The sequence shown here is derived from an EMBL/GenBank/DDBJ whole genome shotgun (WGS) entry which is preliminary data.</text>
</comment>
<organism evidence="1 2">
    <name type="scientific">Streptomyces xiangluensis</name>
    <dbReference type="NCBI Taxonomy" id="2665720"/>
    <lineage>
        <taxon>Bacteria</taxon>
        <taxon>Bacillati</taxon>
        <taxon>Actinomycetota</taxon>
        <taxon>Actinomycetes</taxon>
        <taxon>Kitasatosporales</taxon>
        <taxon>Streptomycetaceae</taxon>
        <taxon>Streptomyces</taxon>
    </lineage>
</organism>
<gene>
    <name evidence="1" type="ORF">ACFPH6_08220</name>
</gene>
<dbReference type="RefSeq" id="WP_386339833.1">
    <property type="nucleotide sequence ID" value="NZ_JBHSFG010000016.1"/>
</dbReference>
<protein>
    <submittedName>
        <fullName evidence="1">Uncharacterized protein</fullName>
    </submittedName>
</protein>
<evidence type="ECO:0000313" key="1">
    <source>
        <dbReference type="EMBL" id="MFC4464547.1"/>
    </source>
</evidence>
<accession>A0ABV8YGW7</accession>
<proteinExistence type="predicted"/>